<evidence type="ECO:0000256" key="1">
    <source>
        <dbReference type="SAM" id="SignalP"/>
    </source>
</evidence>
<sequence length="321" mass="33672">MNRRRVSLGAAAIALAVPLAGCVTVHGERADIPSVRGDEAASVVAKFLTVNNRAGASYDPGSILTVESGVLGATDEAGLRARHTNHPQGNPGYQPLVFSDIQYLIPRQVGWPKFFVADAATNRDKNGRWLLVFRRSAAGQPWKAVYVASIAADRIPGFAKDKDGYAEDLGLGGTDLLVQPGRLSQGYADYLGKGGSGVFADGPATSQVRADRDAHARTPNSVTQYADQPSAGGDYTPVALRTTDGGALVFFASRHQSRATFRAGYNLQLDDDTKALMTGTPKTSITLSRVADSAVTVPRAGGGGKVAFLSRVVGLVTAEGE</sequence>
<feature type="signal peptide" evidence="1">
    <location>
        <begin position="1"/>
        <end position="22"/>
    </location>
</feature>
<dbReference type="Pfam" id="PF26366">
    <property type="entry name" value="DUF8094"/>
    <property type="match status" value="1"/>
</dbReference>
<feature type="chain" id="PRO_5045264013" description="DUF8094 domain-containing protein" evidence="1">
    <location>
        <begin position="23"/>
        <end position="321"/>
    </location>
</feature>
<keyword evidence="4" id="KW-1185">Reference proteome</keyword>
<gene>
    <name evidence="3" type="ORF">HCN08_15070</name>
</gene>
<evidence type="ECO:0000313" key="4">
    <source>
        <dbReference type="Proteomes" id="UP000734511"/>
    </source>
</evidence>
<reference evidence="3 4" key="1">
    <citation type="submission" date="2020-03" db="EMBL/GenBank/DDBJ databases">
        <title>WGS of actinomycetes isolated from Thailand.</title>
        <authorList>
            <person name="Thawai C."/>
        </authorList>
    </citation>
    <scope>NUCLEOTIDE SEQUENCE [LARGE SCALE GENOMIC DNA]</scope>
    <source>
        <strain evidence="3 4">PRB2-1</strain>
    </source>
</reference>
<accession>A0ABX0ZLG0</accession>
<dbReference type="InterPro" id="IPR058407">
    <property type="entry name" value="DUF8094"/>
</dbReference>
<evidence type="ECO:0000313" key="3">
    <source>
        <dbReference type="EMBL" id="NJP44705.1"/>
    </source>
</evidence>
<protein>
    <recommendedName>
        <fullName evidence="2">DUF8094 domain-containing protein</fullName>
    </recommendedName>
</protein>
<dbReference type="EMBL" id="JAATEJ010000010">
    <property type="protein sequence ID" value="NJP44705.1"/>
    <property type="molecule type" value="Genomic_DNA"/>
</dbReference>
<name>A0ABX0ZLG0_9ACTN</name>
<proteinExistence type="predicted"/>
<dbReference type="Proteomes" id="UP000734511">
    <property type="component" value="Unassembled WGS sequence"/>
</dbReference>
<dbReference type="RefSeq" id="WP_167983567.1">
    <property type="nucleotide sequence ID" value="NZ_JAATEJ010000010.1"/>
</dbReference>
<comment type="caution">
    <text evidence="3">The sequence shown here is derived from an EMBL/GenBank/DDBJ whole genome shotgun (WGS) entry which is preliminary data.</text>
</comment>
<feature type="domain" description="DUF8094" evidence="2">
    <location>
        <begin position="38"/>
        <end position="320"/>
    </location>
</feature>
<organism evidence="3 4">
    <name type="scientific">Actinacidiphila epipremni</name>
    <dbReference type="NCBI Taxonomy" id="2053013"/>
    <lineage>
        <taxon>Bacteria</taxon>
        <taxon>Bacillati</taxon>
        <taxon>Actinomycetota</taxon>
        <taxon>Actinomycetes</taxon>
        <taxon>Kitasatosporales</taxon>
        <taxon>Streptomycetaceae</taxon>
        <taxon>Actinacidiphila</taxon>
    </lineage>
</organism>
<evidence type="ECO:0000259" key="2">
    <source>
        <dbReference type="Pfam" id="PF26366"/>
    </source>
</evidence>
<keyword evidence="1" id="KW-0732">Signal</keyword>